<name>A0AAV2VXE4_9VIBR</name>
<protein>
    <recommendedName>
        <fullName evidence="4">Lipoprotein</fullName>
    </recommendedName>
</protein>
<evidence type="ECO:0000313" key="2">
    <source>
        <dbReference type="EMBL" id="CCO49271.1"/>
    </source>
</evidence>
<organism evidence="2 3">
    <name type="scientific">Vibrio nigripulchritudo SOn1</name>
    <dbReference type="NCBI Taxonomy" id="1238450"/>
    <lineage>
        <taxon>Bacteria</taxon>
        <taxon>Pseudomonadati</taxon>
        <taxon>Pseudomonadota</taxon>
        <taxon>Gammaproteobacteria</taxon>
        <taxon>Vibrionales</taxon>
        <taxon>Vibrionaceae</taxon>
        <taxon>Vibrio</taxon>
    </lineage>
</organism>
<evidence type="ECO:0000313" key="3">
    <source>
        <dbReference type="Proteomes" id="UP000018211"/>
    </source>
</evidence>
<dbReference type="PROSITE" id="PS51257">
    <property type="entry name" value="PROKAR_LIPOPROTEIN"/>
    <property type="match status" value="1"/>
</dbReference>
<proteinExistence type="predicted"/>
<sequence length="161" mass="18088">MVRKRKRKTTMKKLALVAVLAVAGCAQHQDSNAVPWEKTTAQETVAGTTVRMTVNLWLNKMPGIEGEQGHMLHGALYLDGRDDLPAHLDAKALIIKQGDMSQWVEIEAIDVRNHSENRWEVAFSTDMPLDEAEKVDVGLQLTDSEKNYWLTQEAVKVDSVY</sequence>
<dbReference type="AlphaFoldDB" id="A0AAV2VXE4"/>
<dbReference type="EMBL" id="CAOF01000176">
    <property type="protein sequence ID" value="CCO49271.1"/>
    <property type="molecule type" value="Genomic_DNA"/>
</dbReference>
<feature type="chain" id="PRO_5043360090" description="Lipoprotein" evidence="1">
    <location>
        <begin position="29"/>
        <end position="161"/>
    </location>
</feature>
<dbReference type="Proteomes" id="UP000018211">
    <property type="component" value="Unassembled WGS sequence"/>
</dbReference>
<reference evidence="2 3" key="1">
    <citation type="journal article" date="2013" name="ISME J.">
        <title>Comparative genomics of pathogenic lineages of Vibrio nigripulchritudo identifies virulence-associated traits.</title>
        <authorList>
            <person name="Goudenege D."/>
            <person name="Labreuche Y."/>
            <person name="Krin E."/>
            <person name="Ansquer D."/>
            <person name="Mangenot S."/>
            <person name="Calteau A."/>
            <person name="Medigue C."/>
            <person name="Mazel D."/>
            <person name="Polz M.F."/>
            <person name="Le Roux F."/>
        </authorList>
    </citation>
    <scope>NUCLEOTIDE SEQUENCE [LARGE SCALE GENOMIC DNA]</scope>
    <source>
        <strain evidence="2 3">SOn1</strain>
    </source>
</reference>
<feature type="signal peptide" evidence="1">
    <location>
        <begin position="1"/>
        <end position="28"/>
    </location>
</feature>
<keyword evidence="1" id="KW-0732">Signal</keyword>
<accession>A0AAV2VXE4</accession>
<evidence type="ECO:0008006" key="4">
    <source>
        <dbReference type="Google" id="ProtNLM"/>
    </source>
</evidence>
<evidence type="ECO:0000256" key="1">
    <source>
        <dbReference type="SAM" id="SignalP"/>
    </source>
</evidence>
<gene>
    <name evidence="2" type="ORF">VIBNISOn1_800053</name>
</gene>
<comment type="caution">
    <text evidence="2">The sequence shown here is derived from an EMBL/GenBank/DDBJ whole genome shotgun (WGS) entry which is preliminary data.</text>
</comment>